<evidence type="ECO:0000313" key="2">
    <source>
        <dbReference type="Proteomes" id="UP000772434"/>
    </source>
</evidence>
<protein>
    <submittedName>
        <fullName evidence="1">Uncharacterized protein</fullName>
    </submittedName>
</protein>
<proteinExistence type="predicted"/>
<name>A0A9P5PDX7_9AGAR</name>
<dbReference type="AlphaFoldDB" id="A0A9P5PDX7"/>
<accession>A0A9P5PDX7</accession>
<comment type="caution">
    <text evidence="1">The sequence shown here is derived from an EMBL/GenBank/DDBJ whole genome shotgun (WGS) entry which is preliminary data.</text>
</comment>
<organism evidence="1 2">
    <name type="scientific">Rhodocollybia butyracea</name>
    <dbReference type="NCBI Taxonomy" id="206335"/>
    <lineage>
        <taxon>Eukaryota</taxon>
        <taxon>Fungi</taxon>
        <taxon>Dikarya</taxon>
        <taxon>Basidiomycota</taxon>
        <taxon>Agaricomycotina</taxon>
        <taxon>Agaricomycetes</taxon>
        <taxon>Agaricomycetidae</taxon>
        <taxon>Agaricales</taxon>
        <taxon>Marasmiineae</taxon>
        <taxon>Omphalotaceae</taxon>
        <taxon>Rhodocollybia</taxon>
    </lineage>
</organism>
<dbReference type="Proteomes" id="UP000772434">
    <property type="component" value="Unassembled WGS sequence"/>
</dbReference>
<sequence>MPKDALTHRPTQFSSSCGFNMHELRIAMKYTECEFSRFRVVWASAKAMKIKPFYRHDQVNPDVWDGLIHKCVEKQPKLNSFMVHWPIVTYFDHWNMSRRLGGRGRPRKKPISGHEIPPIGTRITWLFPVKPQSPKFKPSVLLSNGPYGNADPQPCPICRRLGDNHSALTQIRQGRLRG</sequence>
<gene>
    <name evidence="1" type="ORF">BDP27DRAFT_1369133</name>
</gene>
<keyword evidence="2" id="KW-1185">Reference proteome</keyword>
<dbReference type="EMBL" id="JADNRY010000182">
    <property type="protein sequence ID" value="KAF9062093.1"/>
    <property type="molecule type" value="Genomic_DNA"/>
</dbReference>
<reference evidence="1" key="1">
    <citation type="submission" date="2020-11" db="EMBL/GenBank/DDBJ databases">
        <authorList>
            <consortium name="DOE Joint Genome Institute"/>
            <person name="Ahrendt S."/>
            <person name="Riley R."/>
            <person name="Andreopoulos W."/>
            <person name="Labutti K."/>
            <person name="Pangilinan J."/>
            <person name="Ruiz-Duenas F.J."/>
            <person name="Barrasa J.M."/>
            <person name="Sanchez-Garcia M."/>
            <person name="Camarero S."/>
            <person name="Miyauchi S."/>
            <person name="Serrano A."/>
            <person name="Linde D."/>
            <person name="Babiker R."/>
            <person name="Drula E."/>
            <person name="Ayuso-Fernandez I."/>
            <person name="Pacheco R."/>
            <person name="Padilla G."/>
            <person name="Ferreira P."/>
            <person name="Barriuso J."/>
            <person name="Kellner H."/>
            <person name="Castanera R."/>
            <person name="Alfaro M."/>
            <person name="Ramirez L."/>
            <person name="Pisabarro A.G."/>
            <person name="Kuo A."/>
            <person name="Tritt A."/>
            <person name="Lipzen A."/>
            <person name="He G."/>
            <person name="Yan M."/>
            <person name="Ng V."/>
            <person name="Cullen D."/>
            <person name="Martin F."/>
            <person name="Rosso M.-N."/>
            <person name="Henrissat B."/>
            <person name="Hibbett D."/>
            <person name="Martinez A.T."/>
            <person name="Grigoriev I.V."/>
        </authorList>
    </citation>
    <scope>NUCLEOTIDE SEQUENCE</scope>
    <source>
        <strain evidence="1">AH 40177</strain>
    </source>
</reference>
<evidence type="ECO:0000313" key="1">
    <source>
        <dbReference type="EMBL" id="KAF9062093.1"/>
    </source>
</evidence>